<feature type="transmembrane region" description="Helical" evidence="8">
    <location>
        <begin position="92"/>
        <end position="113"/>
    </location>
</feature>
<dbReference type="PANTHER" id="PTHR23502:SF132">
    <property type="entry name" value="POLYAMINE TRANSPORTER 2-RELATED"/>
    <property type="match status" value="1"/>
</dbReference>
<feature type="transmembrane region" description="Helical" evidence="8">
    <location>
        <begin position="360"/>
        <end position="380"/>
    </location>
</feature>
<feature type="transmembrane region" description="Helical" evidence="8">
    <location>
        <begin position="68"/>
        <end position="86"/>
    </location>
</feature>
<dbReference type="InterPro" id="IPR011701">
    <property type="entry name" value="MFS"/>
</dbReference>
<feature type="transmembrane region" description="Helical" evidence="8">
    <location>
        <begin position="244"/>
        <end position="262"/>
    </location>
</feature>
<dbReference type="PROSITE" id="PS50850">
    <property type="entry name" value="MFS"/>
    <property type="match status" value="1"/>
</dbReference>
<comment type="similarity">
    <text evidence="2">Belongs to the major facilitator superfamily. Bcr/CmlA family.</text>
</comment>
<gene>
    <name evidence="10" type="ORF">CH371_01860</name>
</gene>
<comment type="subcellular location">
    <subcellularLocation>
        <location evidence="1">Cell membrane</location>
        <topology evidence="1">Multi-pass membrane protein</topology>
    </subcellularLocation>
</comment>
<reference evidence="10 11" key="1">
    <citation type="submission" date="2017-07" db="EMBL/GenBank/DDBJ databases">
        <title>Leptospira spp. isolated from tropical soils.</title>
        <authorList>
            <person name="Thibeaux R."/>
            <person name="Iraola G."/>
            <person name="Ferres I."/>
            <person name="Bierque E."/>
            <person name="Girault D."/>
            <person name="Soupe-Gilbert M.-E."/>
            <person name="Picardeau M."/>
            <person name="Goarant C."/>
        </authorList>
    </citation>
    <scope>NUCLEOTIDE SEQUENCE [LARGE SCALE GENOMIC DNA]</scope>
    <source>
        <strain evidence="10 11">FH2-C-A2</strain>
    </source>
</reference>
<dbReference type="GO" id="GO:1990961">
    <property type="term" value="P:xenobiotic detoxification by transmembrane export across the plasma membrane"/>
    <property type="evidence" value="ECO:0007669"/>
    <property type="project" value="InterPro"/>
</dbReference>
<accession>A0A2M9ZHG0</accession>
<keyword evidence="6 8" id="KW-1133">Transmembrane helix</keyword>
<dbReference type="SUPFAM" id="SSF103473">
    <property type="entry name" value="MFS general substrate transporter"/>
    <property type="match status" value="1"/>
</dbReference>
<feature type="transmembrane region" description="Helical" evidence="8">
    <location>
        <begin position="334"/>
        <end position="354"/>
    </location>
</feature>
<dbReference type="Pfam" id="PF07690">
    <property type="entry name" value="MFS_1"/>
    <property type="match status" value="1"/>
</dbReference>
<sequence length="389" mass="41963">MIILLGALTAIAPFSIDMYLPGMNSIAKDLGSPISQVQYTLTSFFAGISFGQLLYGPIIDRFGRKIPLVFGLLLYITSSLACGLSNSVESLIVFRFLQSLGACAAMVVPRAVVRDVFSPHEGAKVFSQIILVMGIAPVLAPSAGSYLLHYANWNWIFYSLTAISFLMLLSTIFSFQDNKGPDKSISLKIGPVIKEYFEVFSNPVFRTYVLSSGFSAAVMFAYIAGSPFVFMSLNGLSQEDYGKLFGLNAFGLILSSQINRILLKKYEGGTIVKYVGYSYLIFCSLLVLFEILHLGFLPMLVLIFLLVSAFGLLVPNASSIAMAPFAKNAGSASALMGALQMVFGALSTAAVSILHDGTAYPMILVMAVSGILSLACLFLLGKRHTATKH</sequence>
<keyword evidence="3" id="KW-0813">Transport</keyword>
<proteinExistence type="inferred from homology"/>
<dbReference type="CDD" id="cd17320">
    <property type="entry name" value="MFS_MdfA_MDR_like"/>
    <property type="match status" value="1"/>
</dbReference>
<feature type="transmembrane region" description="Helical" evidence="8">
    <location>
        <begin position="37"/>
        <end position="56"/>
    </location>
</feature>
<evidence type="ECO:0000313" key="10">
    <source>
        <dbReference type="EMBL" id="PJZ67845.1"/>
    </source>
</evidence>
<dbReference type="InterPro" id="IPR020846">
    <property type="entry name" value="MFS_dom"/>
</dbReference>
<dbReference type="GO" id="GO:0015385">
    <property type="term" value="F:sodium:proton antiporter activity"/>
    <property type="evidence" value="ECO:0007669"/>
    <property type="project" value="TreeGrafter"/>
</dbReference>
<evidence type="ECO:0000313" key="11">
    <source>
        <dbReference type="Proteomes" id="UP000231912"/>
    </source>
</evidence>
<dbReference type="InterPro" id="IPR036259">
    <property type="entry name" value="MFS_trans_sf"/>
</dbReference>
<evidence type="ECO:0000256" key="2">
    <source>
        <dbReference type="ARBA" id="ARBA00006236"/>
    </source>
</evidence>
<feature type="domain" description="Major facilitator superfamily (MFS) profile" evidence="9">
    <location>
        <begin position="1"/>
        <end position="385"/>
    </location>
</feature>
<dbReference type="AlphaFoldDB" id="A0A2M9ZHG0"/>
<evidence type="ECO:0000256" key="3">
    <source>
        <dbReference type="ARBA" id="ARBA00022448"/>
    </source>
</evidence>
<keyword evidence="5 8" id="KW-0812">Transmembrane</keyword>
<dbReference type="GO" id="GO:0042910">
    <property type="term" value="F:xenobiotic transmembrane transporter activity"/>
    <property type="evidence" value="ECO:0007669"/>
    <property type="project" value="InterPro"/>
</dbReference>
<name>A0A2M9ZHG0_9LEPT</name>
<evidence type="ECO:0000256" key="1">
    <source>
        <dbReference type="ARBA" id="ARBA00004651"/>
    </source>
</evidence>
<feature type="transmembrane region" description="Helical" evidence="8">
    <location>
        <begin position="274"/>
        <end position="294"/>
    </location>
</feature>
<dbReference type="InterPro" id="IPR004812">
    <property type="entry name" value="Efflux_drug-R_Bcr/CmlA"/>
</dbReference>
<evidence type="ECO:0000259" key="9">
    <source>
        <dbReference type="PROSITE" id="PS50850"/>
    </source>
</evidence>
<keyword evidence="7 8" id="KW-0472">Membrane</keyword>
<feature type="transmembrane region" description="Helical" evidence="8">
    <location>
        <begin position="155"/>
        <end position="175"/>
    </location>
</feature>
<dbReference type="PANTHER" id="PTHR23502">
    <property type="entry name" value="MAJOR FACILITATOR SUPERFAMILY"/>
    <property type="match status" value="1"/>
</dbReference>
<keyword evidence="4" id="KW-1003">Cell membrane</keyword>
<evidence type="ECO:0000256" key="4">
    <source>
        <dbReference type="ARBA" id="ARBA00022475"/>
    </source>
</evidence>
<dbReference type="NCBIfam" id="TIGR00710">
    <property type="entry name" value="efflux_Bcr_CflA"/>
    <property type="match status" value="1"/>
</dbReference>
<organism evidence="10 11">
    <name type="scientific">Leptospira wolffii</name>
    <dbReference type="NCBI Taxonomy" id="409998"/>
    <lineage>
        <taxon>Bacteria</taxon>
        <taxon>Pseudomonadati</taxon>
        <taxon>Spirochaetota</taxon>
        <taxon>Spirochaetia</taxon>
        <taxon>Leptospirales</taxon>
        <taxon>Leptospiraceae</taxon>
        <taxon>Leptospira</taxon>
    </lineage>
</organism>
<dbReference type="GO" id="GO:0005886">
    <property type="term" value="C:plasma membrane"/>
    <property type="evidence" value="ECO:0007669"/>
    <property type="project" value="UniProtKB-SubCell"/>
</dbReference>
<feature type="transmembrane region" description="Helical" evidence="8">
    <location>
        <begin position="125"/>
        <end position="149"/>
    </location>
</feature>
<dbReference type="EMBL" id="NPDT01000001">
    <property type="protein sequence ID" value="PJZ67845.1"/>
    <property type="molecule type" value="Genomic_DNA"/>
</dbReference>
<evidence type="ECO:0000256" key="5">
    <source>
        <dbReference type="ARBA" id="ARBA00022692"/>
    </source>
</evidence>
<dbReference type="FunFam" id="1.20.1720.10:FF:000005">
    <property type="entry name" value="Bcr/CflA family efflux transporter"/>
    <property type="match status" value="1"/>
</dbReference>
<evidence type="ECO:0000256" key="8">
    <source>
        <dbReference type="SAM" id="Phobius"/>
    </source>
</evidence>
<dbReference type="Proteomes" id="UP000231912">
    <property type="component" value="Unassembled WGS sequence"/>
</dbReference>
<evidence type="ECO:0000256" key="6">
    <source>
        <dbReference type="ARBA" id="ARBA00022989"/>
    </source>
</evidence>
<dbReference type="Gene3D" id="1.20.1720.10">
    <property type="entry name" value="Multidrug resistance protein D"/>
    <property type="match status" value="1"/>
</dbReference>
<feature type="transmembrane region" description="Helical" evidence="8">
    <location>
        <begin position="204"/>
        <end position="224"/>
    </location>
</feature>
<comment type="caution">
    <text evidence="10">The sequence shown here is derived from an EMBL/GenBank/DDBJ whole genome shotgun (WGS) entry which is preliminary data.</text>
</comment>
<evidence type="ECO:0000256" key="7">
    <source>
        <dbReference type="ARBA" id="ARBA00023136"/>
    </source>
</evidence>
<feature type="transmembrane region" description="Helical" evidence="8">
    <location>
        <begin position="300"/>
        <end position="322"/>
    </location>
</feature>
<protein>
    <submittedName>
        <fullName evidence="10">Bcr/CflA family drug resistance efflux transporter</fullName>
    </submittedName>
</protein>